<protein>
    <submittedName>
        <fullName evidence="1">Uncharacterized protein</fullName>
    </submittedName>
</protein>
<organism evidence="1 2">
    <name type="scientific">Amniculicola lignicola CBS 123094</name>
    <dbReference type="NCBI Taxonomy" id="1392246"/>
    <lineage>
        <taxon>Eukaryota</taxon>
        <taxon>Fungi</taxon>
        <taxon>Dikarya</taxon>
        <taxon>Ascomycota</taxon>
        <taxon>Pezizomycotina</taxon>
        <taxon>Dothideomycetes</taxon>
        <taxon>Pleosporomycetidae</taxon>
        <taxon>Pleosporales</taxon>
        <taxon>Amniculicolaceae</taxon>
        <taxon>Amniculicola</taxon>
    </lineage>
</organism>
<dbReference type="OrthoDB" id="5372859at2759"/>
<gene>
    <name evidence="1" type="ORF">P154DRAFT_523364</name>
</gene>
<keyword evidence="2" id="KW-1185">Reference proteome</keyword>
<reference evidence="1" key="1">
    <citation type="journal article" date="2020" name="Stud. Mycol.">
        <title>101 Dothideomycetes genomes: a test case for predicting lifestyles and emergence of pathogens.</title>
        <authorList>
            <person name="Haridas S."/>
            <person name="Albert R."/>
            <person name="Binder M."/>
            <person name="Bloem J."/>
            <person name="Labutti K."/>
            <person name="Salamov A."/>
            <person name="Andreopoulos B."/>
            <person name="Baker S."/>
            <person name="Barry K."/>
            <person name="Bills G."/>
            <person name="Bluhm B."/>
            <person name="Cannon C."/>
            <person name="Castanera R."/>
            <person name="Culley D."/>
            <person name="Daum C."/>
            <person name="Ezra D."/>
            <person name="Gonzalez J."/>
            <person name="Henrissat B."/>
            <person name="Kuo A."/>
            <person name="Liang C."/>
            <person name="Lipzen A."/>
            <person name="Lutzoni F."/>
            <person name="Magnuson J."/>
            <person name="Mondo S."/>
            <person name="Nolan M."/>
            <person name="Ohm R."/>
            <person name="Pangilinan J."/>
            <person name="Park H.-J."/>
            <person name="Ramirez L."/>
            <person name="Alfaro M."/>
            <person name="Sun H."/>
            <person name="Tritt A."/>
            <person name="Yoshinaga Y."/>
            <person name="Zwiers L.-H."/>
            <person name="Turgeon B."/>
            <person name="Goodwin S."/>
            <person name="Spatafora J."/>
            <person name="Crous P."/>
            <person name="Grigoriev I."/>
        </authorList>
    </citation>
    <scope>NUCLEOTIDE SEQUENCE</scope>
    <source>
        <strain evidence="1">CBS 123094</strain>
    </source>
</reference>
<proteinExistence type="predicted"/>
<dbReference type="CDD" id="cd09917">
    <property type="entry name" value="F-box_SF"/>
    <property type="match status" value="1"/>
</dbReference>
<accession>A0A6A5WJP0</accession>
<name>A0A6A5WJP0_9PLEO</name>
<dbReference type="SUPFAM" id="SSF81383">
    <property type="entry name" value="F-box domain"/>
    <property type="match status" value="1"/>
</dbReference>
<dbReference type="InterPro" id="IPR036047">
    <property type="entry name" value="F-box-like_dom_sf"/>
</dbReference>
<dbReference type="AlphaFoldDB" id="A0A6A5WJP0"/>
<sequence length="459" mass="52669">MSKAQNPETITAMASLTELPNELVLDIISQLEYDRPTLVSFAKTSRHFYDMTQSFVFRHVELSNDKSIPNQLLRGKAMLLDRSFSTNPDLLKNVWSCDRVVDETGRGHMNRKEEWEFLELERFERYPNLKEAIFYYQFVRRRTLDLSLPTSTYVFDSATTQRLKSIKLVTPHRSGINACIRLQNLRTLILQDCDPRQLNVEGSSSSVRQLHILTTENFNSQYFNGETAIRPGAIGKLLISFPALRQLCIRASLGIWLYLGNQGDPGFLEVDVAEVTKALGFISANVEVLELVCPLQGETMETFNHPLQLQSFPKIRRLTISAICVFKITQPYSRRENVLPTFLPPGLEDLHIVFPREIGVFYDYKEWLKGVRQTFPLDVDRYRWILQIPALKKGACPRLRKVCLSEDEFSYVGAIQDGHDPCGGIQIWEPADEVRSAYAHAEIKLDIKLCMGHYENQSL</sequence>
<dbReference type="EMBL" id="ML977596">
    <property type="protein sequence ID" value="KAF1999335.1"/>
    <property type="molecule type" value="Genomic_DNA"/>
</dbReference>
<dbReference type="Proteomes" id="UP000799779">
    <property type="component" value="Unassembled WGS sequence"/>
</dbReference>
<evidence type="ECO:0000313" key="2">
    <source>
        <dbReference type="Proteomes" id="UP000799779"/>
    </source>
</evidence>
<evidence type="ECO:0000313" key="1">
    <source>
        <dbReference type="EMBL" id="KAF1999335.1"/>
    </source>
</evidence>